<dbReference type="Proteomes" id="UP000663842">
    <property type="component" value="Unassembled WGS sequence"/>
</dbReference>
<dbReference type="EMBL" id="CAJNOV010015835">
    <property type="protein sequence ID" value="CAF1580289.1"/>
    <property type="molecule type" value="Genomic_DNA"/>
</dbReference>
<dbReference type="EMBL" id="CAJOBI010005664">
    <property type="protein sequence ID" value="CAF4038717.1"/>
    <property type="molecule type" value="Genomic_DNA"/>
</dbReference>
<dbReference type="AlphaFoldDB" id="A0A816PTJ0"/>
<dbReference type="Proteomes" id="UP000681720">
    <property type="component" value="Unassembled WGS sequence"/>
</dbReference>
<gene>
    <name evidence="9" type="ORF">BYL167_LOCUS20757</name>
    <name evidence="3" type="ORF">CJN711_LOCUS32900</name>
    <name evidence="7" type="ORF">GIL414_LOCUS7745</name>
    <name evidence="2" type="ORF">KQP761_LOCUS6920</name>
    <name evidence="5" type="ORF">MBJ925_LOCUS31545</name>
    <name evidence="11" type="ORF">OVN521_LOCUS24199</name>
    <name evidence="8" type="ORF">SMN809_LOCUS13977</name>
    <name evidence="10" type="ORF">UXM345_LOCUS24558</name>
    <name evidence="4" type="ORF">WKI299_LOCUS10399</name>
    <name evidence="6" type="ORF">XDN619_LOCUS36091</name>
</gene>
<dbReference type="Proteomes" id="UP000676336">
    <property type="component" value="Unassembled WGS sequence"/>
</dbReference>
<dbReference type="EMBL" id="CAJNOW010002228">
    <property type="protein sequence ID" value="CAF1344729.1"/>
    <property type="molecule type" value="Genomic_DNA"/>
</dbReference>
<evidence type="ECO:0000313" key="4">
    <source>
        <dbReference type="EMBL" id="CAF2052377.1"/>
    </source>
</evidence>
<dbReference type="OrthoDB" id="10024962at2759"/>
<comment type="caution">
    <text evidence="4">The sequence shown here is derived from an EMBL/GenBank/DDBJ whole genome shotgun (WGS) entry which is preliminary data.</text>
</comment>
<evidence type="ECO:0000313" key="8">
    <source>
        <dbReference type="EMBL" id="CAF4038717.1"/>
    </source>
</evidence>
<proteinExistence type="predicted"/>
<evidence type="ECO:0000313" key="13">
    <source>
        <dbReference type="Proteomes" id="UP000663866"/>
    </source>
</evidence>
<dbReference type="Proteomes" id="UP000663824">
    <property type="component" value="Unassembled WGS sequence"/>
</dbReference>
<evidence type="ECO:0000313" key="7">
    <source>
        <dbReference type="EMBL" id="CAF3924447.1"/>
    </source>
</evidence>
<dbReference type="EMBL" id="CAJNRG010018600">
    <property type="protein sequence ID" value="CAF2260514.1"/>
    <property type="molecule type" value="Genomic_DNA"/>
</dbReference>
<dbReference type="Proteomes" id="UP000663856">
    <property type="component" value="Unassembled WGS sequence"/>
</dbReference>
<evidence type="ECO:0000313" key="5">
    <source>
        <dbReference type="EMBL" id="CAF2152531.1"/>
    </source>
</evidence>
<evidence type="ECO:0000313" key="11">
    <source>
        <dbReference type="EMBL" id="CAF4162137.1"/>
    </source>
</evidence>
<protein>
    <submittedName>
        <fullName evidence="4">Uncharacterized protein</fullName>
    </submittedName>
</protein>
<dbReference type="EMBL" id="CAJNRF010003592">
    <property type="protein sequence ID" value="CAF2052377.1"/>
    <property type="molecule type" value="Genomic_DNA"/>
</dbReference>
<dbReference type="Proteomes" id="UP000681967">
    <property type="component" value="Unassembled WGS sequence"/>
</dbReference>
<evidence type="ECO:0000313" key="12">
    <source>
        <dbReference type="Proteomes" id="UP000663856"/>
    </source>
</evidence>
<dbReference type="EMBL" id="CAJNRE010017203">
    <property type="protein sequence ID" value="CAF2152531.1"/>
    <property type="molecule type" value="Genomic_DNA"/>
</dbReference>
<dbReference type="EMBL" id="CAJOBH010009228">
    <property type="protein sequence ID" value="CAF4135500.1"/>
    <property type="molecule type" value="Genomic_DNA"/>
</dbReference>
<dbReference type="EMBL" id="CAJOBG010005693">
    <property type="protein sequence ID" value="CAF4162137.1"/>
    <property type="molecule type" value="Genomic_DNA"/>
</dbReference>
<feature type="region of interest" description="Disordered" evidence="1">
    <location>
        <begin position="1"/>
        <end position="37"/>
    </location>
</feature>
<dbReference type="Proteomes" id="UP000663834">
    <property type="component" value="Unassembled WGS sequence"/>
</dbReference>
<evidence type="ECO:0000256" key="1">
    <source>
        <dbReference type="SAM" id="MobiDB-lite"/>
    </source>
</evidence>
<dbReference type="Gene3D" id="3.90.176.10">
    <property type="entry name" value="Toxin ADP-ribosyltransferase, Chain A, domain 1"/>
    <property type="match status" value="1"/>
</dbReference>
<evidence type="ECO:0000313" key="9">
    <source>
        <dbReference type="EMBL" id="CAF4135500.1"/>
    </source>
</evidence>
<dbReference type="Proteomes" id="UP000663855">
    <property type="component" value="Unassembled WGS sequence"/>
</dbReference>
<evidence type="ECO:0000313" key="10">
    <source>
        <dbReference type="EMBL" id="CAF4140897.1"/>
    </source>
</evidence>
<dbReference type="EMBL" id="CAJOBF010004492">
    <property type="protein sequence ID" value="CAF4140897.1"/>
    <property type="molecule type" value="Genomic_DNA"/>
</dbReference>
<name>A0A816PTJ0_9BILA</name>
<feature type="compositionally biased region" description="Basic and acidic residues" evidence="1">
    <location>
        <begin position="21"/>
        <end position="36"/>
    </location>
</feature>
<dbReference type="Proteomes" id="UP000663866">
    <property type="component" value="Unassembled WGS sequence"/>
</dbReference>
<sequence length="302" mass="34230">MGAACCGSKNKVVQPTSIGKSPRDKSPPKPRDDGPLHRSLKVSINQNDQSKLIDGYQNEPIVSLEEALQPFHGQIDRLATNIKVAKTQCHFPSEQNLTRDESAAIYIYTMKWGDRCVFDHLQTAWNSEDRAQLKPWFKYLKLFRSGINKLPDAKKEVWQAIPFDDRFMDKLEANPVAYTTMGSCLPAHDELKEFLHEHAGKRIILIGYRSIDAKEATGYTASQSKEYLVWPGTKLGVAEFLVSEDDGSVTLHMIGQPNKPEQSIQQSRPLPKLKEKEGPKHFKCANTPYSHCSLFMRYLILL</sequence>
<evidence type="ECO:0000313" key="3">
    <source>
        <dbReference type="EMBL" id="CAF1580289.1"/>
    </source>
</evidence>
<reference evidence="4" key="1">
    <citation type="submission" date="2021-02" db="EMBL/GenBank/DDBJ databases">
        <authorList>
            <person name="Nowell W R."/>
        </authorList>
    </citation>
    <scope>NUCLEOTIDE SEQUENCE</scope>
</reference>
<keyword evidence="13" id="KW-1185">Reference proteome</keyword>
<evidence type="ECO:0000313" key="6">
    <source>
        <dbReference type="EMBL" id="CAF2260514.1"/>
    </source>
</evidence>
<evidence type="ECO:0000313" key="2">
    <source>
        <dbReference type="EMBL" id="CAF1344729.1"/>
    </source>
</evidence>
<accession>A0A816PTJ0</accession>
<organism evidence="4 12">
    <name type="scientific">Rotaria magnacalcarata</name>
    <dbReference type="NCBI Taxonomy" id="392030"/>
    <lineage>
        <taxon>Eukaryota</taxon>
        <taxon>Metazoa</taxon>
        <taxon>Spiralia</taxon>
        <taxon>Gnathifera</taxon>
        <taxon>Rotifera</taxon>
        <taxon>Eurotatoria</taxon>
        <taxon>Bdelloidea</taxon>
        <taxon>Philodinida</taxon>
        <taxon>Philodinidae</taxon>
        <taxon>Rotaria</taxon>
    </lineage>
</organism>
<dbReference type="Proteomes" id="UP000663887">
    <property type="component" value="Unassembled WGS sequence"/>
</dbReference>
<dbReference type="EMBL" id="CAJOBJ010002407">
    <property type="protein sequence ID" value="CAF3924447.1"/>
    <property type="molecule type" value="Genomic_DNA"/>
</dbReference>